<feature type="transmembrane region" description="Helical" evidence="1">
    <location>
        <begin position="44"/>
        <end position="62"/>
    </location>
</feature>
<accession>A0A382DY07</accession>
<evidence type="ECO:0000256" key="1">
    <source>
        <dbReference type="SAM" id="Phobius"/>
    </source>
</evidence>
<keyword evidence="1" id="KW-1133">Transmembrane helix</keyword>
<keyword evidence="1" id="KW-0812">Transmembrane</keyword>
<dbReference type="EMBL" id="UINC01041327">
    <property type="protein sequence ID" value="SVB42447.1"/>
    <property type="molecule type" value="Genomic_DNA"/>
</dbReference>
<proteinExistence type="predicted"/>
<keyword evidence="1" id="KW-0472">Membrane</keyword>
<sequence>MPWCASCDKYLSPNAVSVVGTCPTCGVRVEDSDGKPARSQKIPWHFWVFASAAAIYLAWRLVEGIVRLVT</sequence>
<protein>
    <submittedName>
        <fullName evidence="2">Uncharacterized protein</fullName>
    </submittedName>
</protein>
<evidence type="ECO:0000313" key="2">
    <source>
        <dbReference type="EMBL" id="SVB42447.1"/>
    </source>
</evidence>
<name>A0A382DY07_9ZZZZ</name>
<reference evidence="2" key="1">
    <citation type="submission" date="2018-05" db="EMBL/GenBank/DDBJ databases">
        <authorList>
            <person name="Lanie J.A."/>
            <person name="Ng W.-L."/>
            <person name="Kazmierczak K.M."/>
            <person name="Andrzejewski T.M."/>
            <person name="Davidsen T.M."/>
            <person name="Wayne K.J."/>
            <person name="Tettelin H."/>
            <person name="Glass J.I."/>
            <person name="Rusch D."/>
            <person name="Podicherti R."/>
            <person name="Tsui H.-C.T."/>
            <person name="Winkler M.E."/>
        </authorList>
    </citation>
    <scope>NUCLEOTIDE SEQUENCE</scope>
</reference>
<gene>
    <name evidence="2" type="ORF">METZ01_LOCUS195301</name>
</gene>
<dbReference type="AlphaFoldDB" id="A0A382DY07"/>
<organism evidence="2">
    <name type="scientific">marine metagenome</name>
    <dbReference type="NCBI Taxonomy" id="408172"/>
    <lineage>
        <taxon>unclassified sequences</taxon>
        <taxon>metagenomes</taxon>
        <taxon>ecological metagenomes</taxon>
    </lineage>
</organism>